<dbReference type="Pfam" id="PF12449">
    <property type="entry name" value="DUF3684"/>
    <property type="match status" value="1"/>
</dbReference>
<reference evidence="3 4" key="1">
    <citation type="journal article" date="2019" name="Nat. Ecol. Evol.">
        <title>Megaphylogeny resolves global patterns of mushroom evolution.</title>
        <authorList>
            <person name="Varga T."/>
            <person name="Krizsan K."/>
            <person name="Foldi C."/>
            <person name="Dima B."/>
            <person name="Sanchez-Garcia M."/>
            <person name="Sanchez-Ramirez S."/>
            <person name="Szollosi G.J."/>
            <person name="Szarkandi J.G."/>
            <person name="Papp V."/>
            <person name="Albert L."/>
            <person name="Andreopoulos W."/>
            <person name="Angelini C."/>
            <person name="Antonin V."/>
            <person name="Barry K.W."/>
            <person name="Bougher N.L."/>
            <person name="Buchanan P."/>
            <person name="Buyck B."/>
            <person name="Bense V."/>
            <person name="Catcheside P."/>
            <person name="Chovatia M."/>
            <person name="Cooper J."/>
            <person name="Damon W."/>
            <person name="Desjardin D."/>
            <person name="Finy P."/>
            <person name="Geml J."/>
            <person name="Haridas S."/>
            <person name="Hughes K."/>
            <person name="Justo A."/>
            <person name="Karasinski D."/>
            <person name="Kautmanova I."/>
            <person name="Kiss B."/>
            <person name="Kocsube S."/>
            <person name="Kotiranta H."/>
            <person name="LaButti K.M."/>
            <person name="Lechner B.E."/>
            <person name="Liimatainen K."/>
            <person name="Lipzen A."/>
            <person name="Lukacs Z."/>
            <person name="Mihaltcheva S."/>
            <person name="Morgado L.N."/>
            <person name="Niskanen T."/>
            <person name="Noordeloos M.E."/>
            <person name="Ohm R.A."/>
            <person name="Ortiz-Santana B."/>
            <person name="Ovrebo C."/>
            <person name="Racz N."/>
            <person name="Riley R."/>
            <person name="Savchenko A."/>
            <person name="Shiryaev A."/>
            <person name="Soop K."/>
            <person name="Spirin V."/>
            <person name="Szebenyi C."/>
            <person name="Tomsovsky M."/>
            <person name="Tulloss R.E."/>
            <person name="Uehling J."/>
            <person name="Grigoriev I.V."/>
            <person name="Vagvolgyi C."/>
            <person name="Papp T."/>
            <person name="Martin F.M."/>
            <person name="Miettinen O."/>
            <person name="Hibbett D.S."/>
            <person name="Nagy L.G."/>
        </authorList>
    </citation>
    <scope>NUCLEOTIDE SEQUENCE [LARGE SCALE GENOMIC DNA]</scope>
    <source>
        <strain evidence="3 4">CBS 166.37</strain>
    </source>
</reference>
<gene>
    <name evidence="3" type="ORF">BDQ12DRAFT_730629</name>
</gene>
<evidence type="ECO:0000259" key="2">
    <source>
        <dbReference type="Pfam" id="PF25794"/>
    </source>
</evidence>
<accession>A0A5C3MI33</accession>
<proteinExistence type="predicted"/>
<sequence length="1726" mass="193213">MASKDALWNSGHDESVEVNQRALIDKVLARYSGEFTVFRELLQNSDDAQSRAVEIKFETKSYLDQKKNVSNSDIGELSGRLPDLKKALVHQWSFKNNGILFRDEDWSRLKKIAEGNPDEEKIGAFGVGFYSLFSVTEEPFVTSGDQWMGFYWKDKKDQLFARRGKLPHDTTPELKAWTSFEMPLREPAPIPTAFDFTRFLASSITFMTHLSEISVFFDDKCLTKLTKSSGLPKELGIPKGLKNSSRMGIMTVNNIKSRPLHIQAQVMRWVYSSGSERPPLALKPSKPAGHGGFFSSLFSSLAGGTTPHRSSTPTPTVPVNVTDPLTTDETSVSLSIFSAEVTVRLDKKIAGELHRSTKKNPPAKLTYELIYTAKNEYDASREEDRRQKFATGSIFQGLRADLDGTGSARIFIGHATAQTTGLGGHMSARFIPTVERESIDFMDRNVGIWNKELLYVGGFVARAAYEFELRSIKELWETGADSAGPHPDMQTLLQRRSLHALKFFTFHPSTPSSEVSSLLEAAFFSCCSEHQFPLVSTKGVRNSADIRLPNATFTTFLKDLPTLPEEIVSEAPSMVSLLQNRGLIKEIAFDDVLKELESRPLPEQEMIACLKWWINVYKEGDNSRLDTVRKQLLDAASFTTQMGGVQKKIRLNAIRSFINQKTQAGGVIPLDGPLPEYLLPISISKAFSSVSIVNSFPWKELTVTEWLRYICTPGSSKIQVQFDINTSAMWAERVLNVLARAWPTFSGAIKEEITKLLSTKTCIPTSSGMKLPDQAYFPTVNIFNDLPVVMFPNGSMVKGPLEKVLEALGVRKHVDLQVIFNRMIKTNEWTIADLTRYLVSVKGTLTAEELARLKRTPAFPMEVVGHSTPDNKAVRCHAEQLYEPVEVFRQLGLPVIDWGGQAKWRPSSEEAKFLFELGLKRYPPLDVLINLCASENTEIRSIALKYLIDNIGTRYSNYEPTNFSDISFIPTVEGLRNPREVFSNPEWVPMGFLAIHPNLQANATKLKIRDHPSTSQLVALLEKTPPQNQTEARTWFTLLSGRVHDFGPAELRRLSNINIVPVNPEKGAAGPTIRYLPPTQCYLGIQSKGAFHSKLFVFVDFGTAGNAFLTACGAKQEPSVEELAKVLLANPHHFYELSQGAPNFLAELRNIAVNSRLLSSGTITRMKAAPVLLGSQRKPRNPSTPKDINDDDFGDDEWDRLYDLKKADQIIIEDDTHAYQAFGDQLFIAPQEEILEAFYLQLGSRRLSSLVKEEYHTSSELMTSKVGEETRSLILERLPLFLHEHNHARTRVSYSWLSSQSNFVVKTFGKLSVNKSLNFGDLRLSRNQDASAIAKRFGYGPIQLWLAGNSQVDMYEVATSLNRLLFESPKANDALLFMTILSTDLRALKRRGYNVDRILRQQKAQRQATEDAKAKEQISTTLMSKPPQTFAKEPEKMLEHTEPTLPGGFPTKPMPTATISNALQQFTRRIGKNINPTGQEGVESSLRSGEVSRLPPQPPLPALSPALPPKHSLATVAPHPVRSPGPTVTPLSNISSNIDMAIKACRPESGNLLRNRQEMQQVKESLNEGYCDISGRVGNLTFIGEICNLKVYLSQEVPDAQTFIQTKSGPLSRFIDVATKLARVYELPLTSLHIFYDLEGGLIAFNRNGSVFLNLRYYEAWHDADVHDGKHNSAFISWYFTLAHEIAHNLVQPHNSEHEFYFSAICEKYIMSLGGLLSSKDLNRPI</sequence>
<dbReference type="Proteomes" id="UP000308652">
    <property type="component" value="Unassembled WGS sequence"/>
</dbReference>
<evidence type="ECO:0000313" key="4">
    <source>
        <dbReference type="Proteomes" id="UP000308652"/>
    </source>
</evidence>
<feature type="region of interest" description="Disordered" evidence="1">
    <location>
        <begin position="1473"/>
        <end position="1506"/>
    </location>
</feature>
<dbReference type="SUPFAM" id="SSF55874">
    <property type="entry name" value="ATPase domain of HSP90 chaperone/DNA topoisomerase II/histidine kinase"/>
    <property type="match status" value="1"/>
</dbReference>
<dbReference type="PANTHER" id="PTHR47839">
    <property type="entry name" value="DOMAIN PROTEIN, PUTATIVE (AFU_ORTHOLOGUE AFUA_6G04830)-RELATED"/>
    <property type="match status" value="1"/>
</dbReference>
<dbReference type="PANTHER" id="PTHR47839:SF1">
    <property type="entry name" value="DOMAIN PROTEIN, PUTATIVE (AFU_ORTHOLOGUE AFUA_6G04830)-RELATED"/>
    <property type="match status" value="1"/>
</dbReference>
<evidence type="ECO:0000256" key="1">
    <source>
        <dbReference type="SAM" id="MobiDB-lite"/>
    </source>
</evidence>
<dbReference type="InterPro" id="IPR036890">
    <property type="entry name" value="HATPase_C_sf"/>
</dbReference>
<dbReference type="STRING" id="68775.A0A5C3MI33"/>
<evidence type="ECO:0000313" key="3">
    <source>
        <dbReference type="EMBL" id="TFK44587.1"/>
    </source>
</evidence>
<feature type="region of interest" description="Disordered" evidence="1">
    <location>
        <begin position="304"/>
        <end position="324"/>
    </location>
</feature>
<dbReference type="PRINTS" id="PR00775">
    <property type="entry name" value="HEATSHOCK90"/>
</dbReference>
<feature type="domain" description="Sacsin/Nov" evidence="2">
    <location>
        <begin position="23"/>
        <end position="147"/>
    </location>
</feature>
<dbReference type="Pfam" id="PF25794">
    <property type="entry name" value="SACS"/>
    <property type="match status" value="1"/>
</dbReference>
<dbReference type="InterPro" id="IPR058210">
    <property type="entry name" value="SACS/Nov_dom"/>
</dbReference>
<keyword evidence="4" id="KW-1185">Reference proteome</keyword>
<dbReference type="InterPro" id="IPR020575">
    <property type="entry name" value="Hsp90_N"/>
</dbReference>
<organism evidence="3 4">
    <name type="scientific">Crucibulum laeve</name>
    <dbReference type="NCBI Taxonomy" id="68775"/>
    <lineage>
        <taxon>Eukaryota</taxon>
        <taxon>Fungi</taxon>
        <taxon>Dikarya</taxon>
        <taxon>Basidiomycota</taxon>
        <taxon>Agaricomycotina</taxon>
        <taxon>Agaricomycetes</taxon>
        <taxon>Agaricomycetidae</taxon>
        <taxon>Agaricales</taxon>
        <taxon>Agaricineae</taxon>
        <taxon>Nidulariaceae</taxon>
        <taxon>Crucibulum</taxon>
    </lineage>
</organism>
<dbReference type="OrthoDB" id="10031156at2759"/>
<protein>
    <recommendedName>
        <fullName evidence="2">Sacsin/Nov domain-containing protein</fullName>
    </recommendedName>
</protein>
<dbReference type="EMBL" id="ML213590">
    <property type="protein sequence ID" value="TFK44587.1"/>
    <property type="molecule type" value="Genomic_DNA"/>
</dbReference>
<name>A0A5C3MI33_9AGAR</name>
<dbReference type="Gene3D" id="3.30.565.10">
    <property type="entry name" value="Histidine kinase-like ATPase, C-terminal domain"/>
    <property type="match status" value="1"/>
</dbReference>
<dbReference type="InterPro" id="IPR022155">
    <property type="entry name" value="DUF3684"/>
</dbReference>
<feature type="compositionally biased region" description="Pro residues" evidence="1">
    <location>
        <begin position="1495"/>
        <end position="1506"/>
    </location>
</feature>